<name>A0A4X1UL27_PIG</name>
<dbReference type="OMA" id="TEWNGIM"/>
<sequence length="74" mass="8265">ALVAYGGSQCYIPLFLSCTSHFSRGSESMALQVLRALEGLKMMGKDQDRGLKVIPQTQRDLDRITRQVITAKKH</sequence>
<reference evidence="1 2" key="1">
    <citation type="submission" date="2017-08" db="EMBL/GenBank/DDBJ databases">
        <title>USMARCv1.0.</title>
        <authorList>
            <person name="Hannum G.I."/>
            <person name="Koren S."/>
            <person name="Schroeder S.G."/>
            <person name="Chin S.C."/>
            <person name="Nonneman D.J."/>
            <person name="Becker S.A."/>
            <person name="Rosen B.D."/>
            <person name="Bickhart D.M."/>
            <person name="Putnam N.H."/>
            <person name="Green R.E."/>
            <person name="Tuggle C.K."/>
            <person name="Liu H."/>
            <person name="Rohrer G.A."/>
            <person name="Warr A."/>
            <person name="Hall R."/>
            <person name="Kim K."/>
            <person name="Hume D.A."/>
            <person name="Talbot R."/>
            <person name="Chow W."/>
            <person name="Howe K."/>
            <person name="Schwartz A.S."/>
            <person name="Watson M."/>
            <person name="Archibald A.L."/>
            <person name="Phillippy A.M."/>
            <person name="Smith T.P.L."/>
        </authorList>
    </citation>
    <scope>NUCLEOTIDE SEQUENCE [LARGE SCALE GENOMIC DNA]</scope>
</reference>
<dbReference type="AlphaFoldDB" id="A0A4X1UL27"/>
<reference evidence="1" key="2">
    <citation type="submission" date="2025-08" db="UniProtKB">
        <authorList>
            <consortium name="Ensembl"/>
        </authorList>
    </citation>
    <scope>IDENTIFICATION</scope>
</reference>
<dbReference type="Proteomes" id="UP000314985">
    <property type="component" value="Chromosome 2"/>
</dbReference>
<dbReference type="InterPro" id="IPR036390">
    <property type="entry name" value="WH_DNA-bd_sf"/>
</dbReference>
<evidence type="ECO:0000313" key="1">
    <source>
        <dbReference type="Ensembl" id="ENSSSCP00070029097.1"/>
    </source>
</evidence>
<dbReference type="InterPro" id="IPR036388">
    <property type="entry name" value="WH-like_DNA-bd_sf"/>
</dbReference>
<proteinExistence type="predicted"/>
<evidence type="ECO:0000313" key="2">
    <source>
        <dbReference type="Proteomes" id="UP000314985"/>
    </source>
</evidence>
<dbReference type="SUPFAM" id="SSF46785">
    <property type="entry name" value="Winged helix' DNA-binding domain"/>
    <property type="match status" value="1"/>
</dbReference>
<protein>
    <submittedName>
        <fullName evidence="1">Uncharacterized protein</fullName>
    </submittedName>
</protein>
<organism evidence="1 2">
    <name type="scientific">Sus scrofa</name>
    <name type="common">Pig</name>
    <dbReference type="NCBI Taxonomy" id="9823"/>
    <lineage>
        <taxon>Eukaryota</taxon>
        <taxon>Metazoa</taxon>
        <taxon>Chordata</taxon>
        <taxon>Craniata</taxon>
        <taxon>Vertebrata</taxon>
        <taxon>Euteleostomi</taxon>
        <taxon>Mammalia</taxon>
        <taxon>Eutheria</taxon>
        <taxon>Laurasiatheria</taxon>
        <taxon>Artiodactyla</taxon>
        <taxon>Suina</taxon>
        <taxon>Suidae</taxon>
        <taxon>Sus</taxon>
    </lineage>
</organism>
<dbReference type="Ensembl" id="ENSSSCT00070034819.1">
    <property type="protein sequence ID" value="ENSSSCP00070029097.1"/>
    <property type="gene ID" value="ENSSSCG00070017639.1"/>
</dbReference>
<dbReference type="Gene3D" id="1.10.10.10">
    <property type="entry name" value="Winged helix-like DNA-binding domain superfamily/Winged helix DNA-binding domain"/>
    <property type="match status" value="1"/>
</dbReference>
<accession>A0A4X1UL27</accession>